<dbReference type="RefSeq" id="WP_262875042.1">
    <property type="nucleotide sequence ID" value="NZ_BAABKW010000016.1"/>
</dbReference>
<proteinExistence type="predicted"/>
<evidence type="ECO:0000313" key="1">
    <source>
        <dbReference type="EMBL" id="MFC7270114.1"/>
    </source>
</evidence>
<dbReference type="EMBL" id="JBHTBE010000004">
    <property type="protein sequence ID" value="MFC7270114.1"/>
    <property type="molecule type" value="Genomic_DNA"/>
</dbReference>
<dbReference type="Proteomes" id="UP001596507">
    <property type="component" value="Unassembled WGS sequence"/>
</dbReference>
<keyword evidence="2" id="KW-1185">Reference proteome</keyword>
<organism evidence="1 2">
    <name type="scientific">Microbacterium fluvii</name>
    <dbReference type="NCBI Taxonomy" id="415215"/>
    <lineage>
        <taxon>Bacteria</taxon>
        <taxon>Bacillati</taxon>
        <taxon>Actinomycetota</taxon>
        <taxon>Actinomycetes</taxon>
        <taxon>Micrococcales</taxon>
        <taxon>Microbacteriaceae</taxon>
        <taxon>Microbacterium</taxon>
    </lineage>
</organism>
<gene>
    <name evidence="1" type="ORF">ACFQRL_14215</name>
</gene>
<accession>A0ABW2HGR7</accession>
<name>A0ABW2HGR7_9MICO</name>
<evidence type="ECO:0000313" key="2">
    <source>
        <dbReference type="Proteomes" id="UP001596507"/>
    </source>
</evidence>
<reference evidence="2" key="1">
    <citation type="journal article" date="2019" name="Int. J. Syst. Evol. Microbiol.">
        <title>The Global Catalogue of Microorganisms (GCM) 10K type strain sequencing project: providing services to taxonomists for standard genome sequencing and annotation.</title>
        <authorList>
            <consortium name="The Broad Institute Genomics Platform"/>
            <consortium name="The Broad Institute Genome Sequencing Center for Infectious Disease"/>
            <person name="Wu L."/>
            <person name="Ma J."/>
        </authorList>
    </citation>
    <scope>NUCLEOTIDE SEQUENCE [LARGE SCALE GENOMIC DNA]</scope>
    <source>
        <strain evidence="2">CGMCC 1.15772</strain>
    </source>
</reference>
<protein>
    <submittedName>
        <fullName evidence="1">Uncharacterized protein</fullName>
    </submittedName>
</protein>
<comment type="caution">
    <text evidence="1">The sequence shown here is derived from an EMBL/GenBank/DDBJ whole genome shotgun (WGS) entry which is preliminary data.</text>
</comment>
<sequence length="298" mass="33349">MIEDRYRPVVALDLGTIALKPSRDDADSSAEMRVTISMRTDAYPALFQPRPRWARRGEGTQEFAFSRVAVGWVRSLVDRRIEVVWASEWQQHANTYFSGPLRLPELPIGVSGPAEDGQDAADWKCRNLAARYPGRPLLWVEENPPVWPQLEDRRLPADRALTSTYLFRSPSRGITDADAAAMDDWLALAGSPDGQAELRARRRRALAARRARGRRLVWGNDANYRRWLPIRAELQAATELSRDDIDMLGVYLAQAPSVDEAAVAEVFAGFGDTTTPALDVILPILRSYRTPPEQGATP</sequence>